<dbReference type="PROSITE" id="PS50893">
    <property type="entry name" value="ABC_TRANSPORTER_2"/>
    <property type="match status" value="1"/>
</dbReference>
<keyword evidence="8 9" id="KW-0472">Membrane</keyword>
<reference evidence="12" key="1">
    <citation type="journal article" date="2020" name="mSystems">
        <title>Genome- and Community-Level Interaction Insights into Carbon Utilization and Element Cycling Functions of Hydrothermarchaeota in Hydrothermal Sediment.</title>
        <authorList>
            <person name="Zhou Z."/>
            <person name="Liu Y."/>
            <person name="Xu W."/>
            <person name="Pan J."/>
            <person name="Luo Z.H."/>
            <person name="Li M."/>
        </authorList>
    </citation>
    <scope>NUCLEOTIDE SEQUENCE [LARGE SCALE GENOMIC DNA]</scope>
    <source>
        <strain evidence="12">SpSt-609</strain>
    </source>
</reference>
<dbReference type="SMART" id="SM00382">
    <property type="entry name" value="AAA"/>
    <property type="match status" value="1"/>
</dbReference>
<dbReference type="GO" id="GO:0005524">
    <property type="term" value="F:ATP binding"/>
    <property type="evidence" value="ECO:0007669"/>
    <property type="project" value="UniProtKB-KW"/>
</dbReference>
<dbReference type="PROSITE" id="PS00211">
    <property type="entry name" value="ABC_TRANSPORTER_1"/>
    <property type="match status" value="1"/>
</dbReference>
<dbReference type="InterPro" id="IPR017871">
    <property type="entry name" value="ABC_transporter-like_CS"/>
</dbReference>
<feature type="transmembrane region" description="Helical" evidence="9">
    <location>
        <begin position="87"/>
        <end position="107"/>
    </location>
</feature>
<evidence type="ECO:0000256" key="9">
    <source>
        <dbReference type="SAM" id="Phobius"/>
    </source>
</evidence>
<evidence type="ECO:0000256" key="1">
    <source>
        <dbReference type="ARBA" id="ARBA00004651"/>
    </source>
</evidence>
<evidence type="ECO:0000256" key="3">
    <source>
        <dbReference type="ARBA" id="ARBA00022475"/>
    </source>
</evidence>
<keyword evidence="4 9" id="KW-0812">Transmembrane</keyword>
<proteinExistence type="predicted"/>
<evidence type="ECO:0000259" key="10">
    <source>
        <dbReference type="PROSITE" id="PS50893"/>
    </source>
</evidence>
<feature type="transmembrane region" description="Helical" evidence="9">
    <location>
        <begin position="272"/>
        <end position="296"/>
    </location>
</feature>
<dbReference type="InterPro" id="IPR003593">
    <property type="entry name" value="AAA+_ATPase"/>
</dbReference>
<dbReference type="GO" id="GO:0005886">
    <property type="term" value="C:plasma membrane"/>
    <property type="evidence" value="ECO:0007669"/>
    <property type="project" value="UniProtKB-SubCell"/>
</dbReference>
<dbReference type="Gene3D" id="3.40.50.300">
    <property type="entry name" value="P-loop containing nucleotide triphosphate hydrolases"/>
    <property type="match status" value="1"/>
</dbReference>
<feature type="domain" description="ABC transporter" evidence="10">
    <location>
        <begin position="368"/>
        <end position="602"/>
    </location>
</feature>
<evidence type="ECO:0000256" key="8">
    <source>
        <dbReference type="ARBA" id="ARBA00023136"/>
    </source>
</evidence>
<dbReference type="PROSITE" id="PS50929">
    <property type="entry name" value="ABC_TM1F"/>
    <property type="match status" value="1"/>
</dbReference>
<evidence type="ECO:0000256" key="6">
    <source>
        <dbReference type="ARBA" id="ARBA00022840"/>
    </source>
</evidence>
<protein>
    <submittedName>
        <fullName evidence="12">ABC transporter ATP-binding protein</fullName>
    </submittedName>
</protein>
<keyword evidence="3" id="KW-1003">Cell membrane</keyword>
<keyword evidence="2" id="KW-0813">Transport</keyword>
<evidence type="ECO:0000256" key="4">
    <source>
        <dbReference type="ARBA" id="ARBA00022692"/>
    </source>
</evidence>
<comment type="subcellular location">
    <subcellularLocation>
        <location evidence="1">Cell membrane</location>
        <topology evidence="1">Multi-pass membrane protein</topology>
    </subcellularLocation>
</comment>
<keyword evidence="5" id="KW-0547">Nucleotide-binding</keyword>
<dbReference type="InterPro" id="IPR036640">
    <property type="entry name" value="ABC1_TM_sf"/>
</dbReference>
<accession>A0A7C5VP13</accession>
<comment type="caution">
    <text evidence="12">The sequence shown here is derived from an EMBL/GenBank/DDBJ whole genome shotgun (WGS) entry which is preliminary data.</text>
</comment>
<feature type="transmembrane region" description="Helical" evidence="9">
    <location>
        <begin position="302"/>
        <end position="321"/>
    </location>
</feature>
<dbReference type="FunFam" id="3.40.50.300:FF:000221">
    <property type="entry name" value="Multidrug ABC transporter ATP-binding protein"/>
    <property type="match status" value="1"/>
</dbReference>
<dbReference type="GO" id="GO:0016887">
    <property type="term" value="F:ATP hydrolysis activity"/>
    <property type="evidence" value="ECO:0007669"/>
    <property type="project" value="InterPro"/>
</dbReference>
<dbReference type="InterPro" id="IPR027417">
    <property type="entry name" value="P-loop_NTPase"/>
</dbReference>
<dbReference type="InterPro" id="IPR011527">
    <property type="entry name" value="ABC1_TM_dom"/>
</dbReference>
<dbReference type="Pfam" id="PF00005">
    <property type="entry name" value="ABC_tran"/>
    <property type="match status" value="1"/>
</dbReference>
<dbReference type="CDD" id="cd18542">
    <property type="entry name" value="ABC_6TM_YknU_like"/>
    <property type="match status" value="1"/>
</dbReference>
<dbReference type="SUPFAM" id="SSF90123">
    <property type="entry name" value="ABC transporter transmembrane region"/>
    <property type="match status" value="1"/>
</dbReference>
<dbReference type="Gene3D" id="1.20.1560.10">
    <property type="entry name" value="ABC transporter type 1, transmembrane domain"/>
    <property type="match status" value="1"/>
</dbReference>
<keyword evidence="7 9" id="KW-1133">Transmembrane helix</keyword>
<gene>
    <name evidence="12" type="ORF">ENT77_03970</name>
</gene>
<feature type="transmembrane region" description="Helical" evidence="9">
    <location>
        <begin position="29"/>
        <end position="52"/>
    </location>
</feature>
<organism evidence="12">
    <name type="scientific">Fervidobacterium thailandense</name>
    <dbReference type="NCBI Taxonomy" id="1008305"/>
    <lineage>
        <taxon>Bacteria</taxon>
        <taxon>Thermotogati</taxon>
        <taxon>Thermotogota</taxon>
        <taxon>Thermotogae</taxon>
        <taxon>Thermotogales</taxon>
        <taxon>Fervidobacteriaceae</taxon>
        <taxon>Fervidobacterium</taxon>
    </lineage>
</organism>
<evidence type="ECO:0000256" key="2">
    <source>
        <dbReference type="ARBA" id="ARBA00022448"/>
    </source>
</evidence>
<evidence type="ECO:0000256" key="7">
    <source>
        <dbReference type="ARBA" id="ARBA00022989"/>
    </source>
</evidence>
<sequence length="617" mass="70452">MGCPWGFIFGVLPVAVEKFLLKVLKKYQFIYMCSILFSLLAVVFSRLVPLIVKLAVDHVLQESQIKSSLVRTILELFGGREILIRNFWLFGLLVVLVSFFNGLFSYFRDKFSATVGESVARDLRTELDFTILRAKLSFYNKYQTGDVIQRCTSDVDTVRQFVSQDLIAIWRNLFMLIFVYYVMFSLSPLMTGISSIFIPALIISAFLFYKKVEKDFVEIEEAEGELTTTLQESLSGIRVVKAFGREDFEKEKFFKRNKHYREKDLYLLKKMAAFWTISDFMALAQVAFVIFVGTYFVVKGSLTLGTLVVFSTYVWLLLWPVREFGILLSRYGRVRIALSRILEIVSAEKEEPKSNENAFSYEKLRGEIEFQDVWFSYDGQNNVLKGVSFKISAGETIAFFGPTGAGKSTIIALLLRLVKPQKGRILLDGIHTEKIPLQVLRRVIGVVPQESFLFSKTVRENIMIARGEAPLEEVVKVCEVAAIHDDILGFKDGYETVVGERGMTLSGGQRQRLCIARTLISNHSVIVFDDSMSAVDTETERRILERLAEFKGKKTMIIISHRISSVKNADKIFVIENGMITDMGTHDELIKRDSLYAKVWKVERLILEGERGVRPRV</sequence>
<dbReference type="InterPro" id="IPR039421">
    <property type="entry name" value="Type_1_exporter"/>
</dbReference>
<dbReference type="InterPro" id="IPR003439">
    <property type="entry name" value="ABC_transporter-like_ATP-bd"/>
</dbReference>
<dbReference type="SUPFAM" id="SSF52540">
    <property type="entry name" value="P-loop containing nucleoside triphosphate hydrolases"/>
    <property type="match status" value="1"/>
</dbReference>
<evidence type="ECO:0000259" key="11">
    <source>
        <dbReference type="PROSITE" id="PS50929"/>
    </source>
</evidence>
<dbReference type="EMBL" id="DSZY01000017">
    <property type="protein sequence ID" value="HGU40338.1"/>
    <property type="molecule type" value="Genomic_DNA"/>
</dbReference>
<evidence type="ECO:0000256" key="5">
    <source>
        <dbReference type="ARBA" id="ARBA00022741"/>
    </source>
</evidence>
<name>A0A7C5VP13_9BACT</name>
<dbReference type="GO" id="GO:0015421">
    <property type="term" value="F:ABC-type oligopeptide transporter activity"/>
    <property type="evidence" value="ECO:0007669"/>
    <property type="project" value="TreeGrafter"/>
</dbReference>
<keyword evidence="6 12" id="KW-0067">ATP-binding</keyword>
<dbReference type="PANTHER" id="PTHR43394">
    <property type="entry name" value="ATP-DEPENDENT PERMEASE MDL1, MITOCHONDRIAL"/>
    <property type="match status" value="1"/>
</dbReference>
<dbReference type="PANTHER" id="PTHR43394:SF1">
    <property type="entry name" value="ATP-BINDING CASSETTE SUB-FAMILY B MEMBER 10, MITOCHONDRIAL"/>
    <property type="match status" value="1"/>
</dbReference>
<dbReference type="AlphaFoldDB" id="A0A7C5VP13"/>
<feature type="domain" description="ABC transmembrane type-1" evidence="11">
    <location>
        <begin position="34"/>
        <end position="333"/>
    </location>
</feature>
<dbReference type="Pfam" id="PF00664">
    <property type="entry name" value="ABC_membrane"/>
    <property type="match status" value="1"/>
</dbReference>
<evidence type="ECO:0000313" key="12">
    <source>
        <dbReference type="EMBL" id="HGU40338.1"/>
    </source>
</evidence>